<dbReference type="SUPFAM" id="SSF57716">
    <property type="entry name" value="Glucocorticoid receptor-like (DNA-binding domain)"/>
    <property type="match status" value="1"/>
</dbReference>
<evidence type="ECO:0000256" key="6">
    <source>
        <dbReference type="PROSITE-ProRule" id="PRU00309"/>
    </source>
</evidence>
<evidence type="ECO:0000256" key="2">
    <source>
        <dbReference type="ARBA" id="ARBA00022723"/>
    </source>
</evidence>
<dbReference type="AlphaFoldDB" id="A0A3P9JS63"/>
<dbReference type="Ensembl" id="ENSORLT00015029304.1">
    <property type="protein sequence ID" value="ENSORLP00015034989.1"/>
    <property type="gene ID" value="ENSORLG00015021274.1"/>
</dbReference>
<feature type="domain" description="THAP-type" evidence="7">
    <location>
        <begin position="1"/>
        <end position="98"/>
    </location>
</feature>
<keyword evidence="3 6" id="KW-0863">Zinc-finger</keyword>
<evidence type="ECO:0000313" key="8">
    <source>
        <dbReference type="Ensembl" id="ENSORLP00015034989.1"/>
    </source>
</evidence>
<evidence type="ECO:0000256" key="3">
    <source>
        <dbReference type="ARBA" id="ARBA00022771"/>
    </source>
</evidence>
<dbReference type="Proteomes" id="UP000265200">
    <property type="component" value="Chromosome 1"/>
</dbReference>
<dbReference type="InterPro" id="IPR027806">
    <property type="entry name" value="HARBI1_dom"/>
</dbReference>
<dbReference type="GO" id="GO:0003677">
    <property type="term" value="F:DNA binding"/>
    <property type="evidence" value="ECO:0007669"/>
    <property type="project" value="UniProtKB-UniRule"/>
</dbReference>
<dbReference type="PROSITE" id="PS50950">
    <property type="entry name" value="ZF_THAP"/>
    <property type="match status" value="1"/>
</dbReference>
<reference evidence="8" key="4">
    <citation type="submission" date="2025-09" db="UniProtKB">
        <authorList>
            <consortium name="Ensembl"/>
        </authorList>
    </citation>
    <scope>IDENTIFICATION</scope>
    <source>
        <strain evidence="8">HSOK</strain>
    </source>
</reference>
<reference evidence="8" key="3">
    <citation type="submission" date="2025-08" db="UniProtKB">
        <authorList>
            <consortium name="Ensembl"/>
        </authorList>
    </citation>
    <scope>IDENTIFICATION</scope>
    <source>
        <strain evidence="8">HSOK</strain>
    </source>
</reference>
<dbReference type="InterPro" id="IPR006612">
    <property type="entry name" value="THAP_Znf"/>
</dbReference>
<dbReference type="Pfam" id="PF05485">
    <property type="entry name" value="THAP"/>
    <property type="match status" value="1"/>
</dbReference>
<keyword evidence="5 6" id="KW-0238">DNA-binding</keyword>
<protein>
    <submittedName>
        <fullName evidence="8">Uncharacterized LOC105353692</fullName>
    </submittedName>
</protein>
<name>A0A3P9JS63_ORYLA</name>
<accession>A0A3P9JS63</accession>
<reference key="1">
    <citation type="journal article" date="2007" name="Nature">
        <title>The medaka draft genome and insights into vertebrate genome evolution.</title>
        <authorList>
            <person name="Kasahara M."/>
            <person name="Naruse K."/>
            <person name="Sasaki S."/>
            <person name="Nakatani Y."/>
            <person name="Qu W."/>
            <person name="Ahsan B."/>
            <person name="Yamada T."/>
            <person name="Nagayasu Y."/>
            <person name="Doi K."/>
            <person name="Kasai Y."/>
            <person name="Jindo T."/>
            <person name="Kobayashi D."/>
            <person name="Shimada A."/>
            <person name="Toyoda A."/>
            <person name="Kuroki Y."/>
            <person name="Fujiyama A."/>
            <person name="Sasaki T."/>
            <person name="Shimizu A."/>
            <person name="Asakawa S."/>
            <person name="Shimizu N."/>
            <person name="Hashimoto S."/>
            <person name="Yang J."/>
            <person name="Lee Y."/>
            <person name="Matsushima K."/>
            <person name="Sugano S."/>
            <person name="Sakaizumi M."/>
            <person name="Narita T."/>
            <person name="Ohishi K."/>
            <person name="Haga S."/>
            <person name="Ohta F."/>
            <person name="Nomoto H."/>
            <person name="Nogata K."/>
            <person name="Morishita T."/>
            <person name="Endo T."/>
            <person name="Shin-I T."/>
            <person name="Takeda H."/>
            <person name="Morishita S."/>
            <person name="Kohara Y."/>
        </authorList>
    </citation>
    <scope>NUCLEOTIDE SEQUENCE [LARGE SCALE GENOMIC DNA]</scope>
    <source>
        <strain>Hd-rR</strain>
    </source>
</reference>
<organism evidence="8 9">
    <name type="scientific">Oryzias latipes</name>
    <name type="common">Japanese rice fish</name>
    <name type="synonym">Japanese killifish</name>
    <dbReference type="NCBI Taxonomy" id="8090"/>
    <lineage>
        <taxon>Eukaryota</taxon>
        <taxon>Metazoa</taxon>
        <taxon>Chordata</taxon>
        <taxon>Craniata</taxon>
        <taxon>Vertebrata</taxon>
        <taxon>Euteleostomi</taxon>
        <taxon>Actinopterygii</taxon>
        <taxon>Neopterygii</taxon>
        <taxon>Teleostei</taxon>
        <taxon>Neoteleostei</taxon>
        <taxon>Acanthomorphata</taxon>
        <taxon>Ovalentaria</taxon>
        <taxon>Atherinomorphae</taxon>
        <taxon>Beloniformes</taxon>
        <taxon>Adrianichthyidae</taxon>
        <taxon>Oryziinae</taxon>
        <taxon>Oryzias</taxon>
    </lineage>
</organism>
<evidence type="ECO:0000259" key="7">
    <source>
        <dbReference type="PROSITE" id="PS50950"/>
    </source>
</evidence>
<dbReference type="Pfam" id="PF13613">
    <property type="entry name" value="HTH_Tnp_4"/>
    <property type="match status" value="1"/>
</dbReference>
<keyword evidence="4" id="KW-0862">Zinc</keyword>
<keyword evidence="2" id="KW-0479">Metal-binding</keyword>
<proteinExistence type="predicted"/>
<dbReference type="PANTHER" id="PTHR23080">
    <property type="entry name" value="THAP DOMAIN PROTEIN"/>
    <property type="match status" value="1"/>
</dbReference>
<sequence length="470" mass="53829">MPGRTCCVFGCFNSSAKIQAWNKTVCEIHKPLLHLDCPCLRPYGLHRFPGRAEDQDVRQKWMKYINRDGFTANKNTVVCGIHFPDGQPTRENPYPVLFMGYDYRVTPARPPPKKRCLQPLHLNSAIEPMETDVDVGNLENLPLQTRDVGIQWPDHMDHNYSFSCGNKPMKDCGTQTDPTPSVSAKNLNNKDFIFYTGLCADSFWLLLRAVLTFCSQPLNTKLAVHEQFLLVLMRLRLGLLFTDLGKRFGVSRTTASEIFTFWRPILARFMREKVIVWLPRDTLNRIRPKTFNKNYPKATCIIDCTEVFVQRPKNLRKRSQTYSNYKHHNTYKLLYCIAPNGYVMFVSKLFGGRASDNFITKNSGFVHHLIPGDEILADRGFTIKDILPPGVSLALPAFTRGRKELSEHEVTSTRRLANVRIHIERAIRRLKGFKILCHVISGRLQSLDEIVSICAGLCNLQPLLIRNSTE</sequence>
<evidence type="ECO:0000313" key="9">
    <source>
        <dbReference type="Proteomes" id="UP000265200"/>
    </source>
</evidence>
<comment type="cofactor">
    <cofactor evidence="1">
        <name>a divalent metal cation</name>
        <dbReference type="ChEBI" id="CHEBI:60240"/>
    </cofactor>
</comment>
<dbReference type="PANTHER" id="PTHR23080:SF143">
    <property type="entry name" value="SI:DKEY-56D12.4"/>
    <property type="match status" value="1"/>
</dbReference>
<evidence type="ECO:0000256" key="1">
    <source>
        <dbReference type="ARBA" id="ARBA00001968"/>
    </source>
</evidence>
<evidence type="ECO:0000256" key="5">
    <source>
        <dbReference type="ARBA" id="ARBA00023125"/>
    </source>
</evidence>
<reference evidence="8 9" key="2">
    <citation type="submission" date="2017-04" db="EMBL/GenBank/DDBJ databases">
        <title>CpG methylation of centromeres and impact of large insertions on vertebrate speciation.</title>
        <authorList>
            <person name="Ichikawa K."/>
            <person name="Yoshimura J."/>
            <person name="Morishita S."/>
        </authorList>
    </citation>
    <scope>NUCLEOTIDE SEQUENCE</scope>
    <source>
        <strain evidence="8 9">HSOK</strain>
    </source>
</reference>
<evidence type="ECO:0000256" key="4">
    <source>
        <dbReference type="ARBA" id="ARBA00022833"/>
    </source>
</evidence>
<dbReference type="InterPro" id="IPR027805">
    <property type="entry name" value="Transposase_HTH_dom"/>
</dbReference>
<dbReference type="Pfam" id="PF13359">
    <property type="entry name" value="DDE_Tnp_4"/>
    <property type="match status" value="1"/>
</dbReference>
<dbReference type="GO" id="GO:0008270">
    <property type="term" value="F:zinc ion binding"/>
    <property type="evidence" value="ECO:0007669"/>
    <property type="project" value="UniProtKB-KW"/>
</dbReference>